<protein>
    <recommendedName>
        <fullName evidence="1">HMPTM N-terminal zinc ribbon domain-containing protein</fullName>
    </recommendedName>
</protein>
<sequence>MNITARQGIRNHVFYELTRSLCPECGQLVDAQILIRDRAVYLRKYCPEHGWHEALVSSDADWYLNSLKFNKPGSIPYDFTMNVKEGCPHDCGLCPEHQQHTCIGVMG</sequence>
<gene>
    <name evidence="2" type="ORF">S06H3_39010</name>
</gene>
<name>X1NAY1_9ZZZZ</name>
<accession>X1NAY1</accession>
<evidence type="ECO:0000259" key="1">
    <source>
        <dbReference type="Pfam" id="PF23545"/>
    </source>
</evidence>
<organism evidence="2">
    <name type="scientific">marine sediment metagenome</name>
    <dbReference type="NCBI Taxonomy" id="412755"/>
    <lineage>
        <taxon>unclassified sequences</taxon>
        <taxon>metagenomes</taxon>
        <taxon>ecological metagenomes</taxon>
    </lineage>
</organism>
<dbReference type="InterPro" id="IPR034474">
    <property type="entry name" value="Methyltransferase_Class_D"/>
</dbReference>
<evidence type="ECO:0000313" key="2">
    <source>
        <dbReference type="EMBL" id="GAI41182.1"/>
    </source>
</evidence>
<reference evidence="2" key="1">
    <citation type="journal article" date="2014" name="Front. Microbiol.">
        <title>High frequency of phylogenetically diverse reductive dehalogenase-homologous genes in deep subseafloor sedimentary metagenomes.</title>
        <authorList>
            <person name="Kawai M."/>
            <person name="Futagami T."/>
            <person name="Toyoda A."/>
            <person name="Takaki Y."/>
            <person name="Nishi S."/>
            <person name="Hori S."/>
            <person name="Arai W."/>
            <person name="Tsubouchi T."/>
            <person name="Morono Y."/>
            <person name="Uchiyama I."/>
            <person name="Ito T."/>
            <person name="Fujiyama A."/>
            <person name="Inagaki F."/>
            <person name="Takami H."/>
        </authorList>
    </citation>
    <scope>NUCLEOTIDE SEQUENCE</scope>
    <source>
        <strain evidence="2">Expedition CK06-06</strain>
    </source>
</reference>
<comment type="caution">
    <text evidence="2">The sequence shown here is derived from an EMBL/GenBank/DDBJ whole genome shotgun (WGS) entry which is preliminary data.</text>
</comment>
<dbReference type="PANTHER" id="PTHR43306">
    <property type="entry name" value="7,8-DIHYDRO-6-HYDROXYMETHYLPTERIN DIMETHYLTRANSFERASE"/>
    <property type="match status" value="1"/>
</dbReference>
<dbReference type="PANTHER" id="PTHR43306:SF1">
    <property type="entry name" value="7,8-DIHYDRO-6-HYDROXYMETHYLPTERIN DIMETHYLTRANSFERASE"/>
    <property type="match status" value="1"/>
</dbReference>
<dbReference type="Pfam" id="PF23545">
    <property type="entry name" value="Zn_ribbon_HMPTM"/>
    <property type="match status" value="1"/>
</dbReference>
<dbReference type="AlphaFoldDB" id="X1NAY1"/>
<proteinExistence type="predicted"/>
<dbReference type="EMBL" id="BARV01023823">
    <property type="protein sequence ID" value="GAI41182.1"/>
    <property type="molecule type" value="Genomic_DNA"/>
</dbReference>
<feature type="non-terminal residue" evidence="2">
    <location>
        <position position="107"/>
    </location>
</feature>
<feature type="domain" description="HMPTM N-terminal zinc ribbon" evidence="1">
    <location>
        <begin position="14"/>
        <end position="58"/>
    </location>
</feature>
<dbReference type="InterPro" id="IPR056488">
    <property type="entry name" value="Zn_ribbon_HMPTM"/>
</dbReference>